<protein>
    <recommendedName>
        <fullName evidence="4">AP2/ERF domain-containing protein</fullName>
    </recommendedName>
</protein>
<proteinExistence type="predicted"/>
<comment type="caution">
    <text evidence="2">The sequence shown here is derived from an EMBL/GenBank/DDBJ whole genome shotgun (WGS) entry which is preliminary data.</text>
</comment>
<keyword evidence="3" id="KW-1185">Reference proteome</keyword>
<reference evidence="2 3" key="1">
    <citation type="submission" date="2024-02" db="EMBL/GenBank/DDBJ databases">
        <authorList>
            <person name="Chen Y."/>
            <person name="Shah S."/>
            <person name="Dougan E. K."/>
            <person name="Thang M."/>
            <person name="Chan C."/>
        </authorList>
    </citation>
    <scope>NUCLEOTIDE SEQUENCE [LARGE SCALE GENOMIC DNA]</scope>
</reference>
<gene>
    <name evidence="2" type="ORF">SCF082_LOCUS44503</name>
</gene>
<evidence type="ECO:0000313" key="3">
    <source>
        <dbReference type="Proteomes" id="UP001642464"/>
    </source>
</evidence>
<evidence type="ECO:0000256" key="1">
    <source>
        <dbReference type="SAM" id="MobiDB-lite"/>
    </source>
</evidence>
<organism evidence="2 3">
    <name type="scientific">Durusdinium trenchii</name>
    <dbReference type="NCBI Taxonomy" id="1381693"/>
    <lineage>
        <taxon>Eukaryota</taxon>
        <taxon>Sar</taxon>
        <taxon>Alveolata</taxon>
        <taxon>Dinophyceae</taxon>
        <taxon>Suessiales</taxon>
        <taxon>Symbiodiniaceae</taxon>
        <taxon>Durusdinium</taxon>
    </lineage>
</organism>
<feature type="compositionally biased region" description="Basic and acidic residues" evidence="1">
    <location>
        <begin position="224"/>
        <end position="244"/>
    </location>
</feature>
<feature type="region of interest" description="Disordered" evidence="1">
    <location>
        <begin position="145"/>
        <end position="165"/>
    </location>
</feature>
<evidence type="ECO:0000313" key="2">
    <source>
        <dbReference type="EMBL" id="CAK9094714.1"/>
    </source>
</evidence>
<name>A0ABP0R3G6_9DINO</name>
<feature type="region of interest" description="Disordered" evidence="1">
    <location>
        <begin position="1"/>
        <end position="21"/>
    </location>
</feature>
<dbReference type="Gene3D" id="1.20.5.2050">
    <property type="match status" value="1"/>
</dbReference>
<evidence type="ECO:0008006" key="4">
    <source>
        <dbReference type="Google" id="ProtNLM"/>
    </source>
</evidence>
<accession>A0ABP0R3G6</accession>
<feature type="region of interest" description="Disordered" evidence="1">
    <location>
        <begin position="224"/>
        <end position="266"/>
    </location>
</feature>
<dbReference type="EMBL" id="CAXAMM010040684">
    <property type="protein sequence ID" value="CAK9094714.1"/>
    <property type="molecule type" value="Genomic_DNA"/>
</dbReference>
<sequence length="505" mass="58011">MAADQHPAPRRARSVLQSGSPDIYWNSGRESWAVHFPRGGVRTCKMFSTNPLMRQGLSRSEAESTALERAKEFRQELLKQGILKEPVTKDEPQSPVVGVSWQKELQKWKVEIDVKGRKIYGGCFGSQVEAELKAQEMWRHAVPHATEDPVPVPSRPALSADAAADERPQRSYPGVCWIRRDRCWWASVSVQKVRKHFRSKPKDGSEEELNRSFQEVVAWLEHQKATRETRDEAPRPRKCPRPERPVFFADGGDEEPQKKRPRGGRCVGLPHFQPKEPHPGVCWMPSEQCWKAEFRKNGLRVKTRSKPKDHSEEELERSFQEAVRWLKQQKAADDQAVPAVAAAPAFDGAVCERLAKSHKGICWAHQEGCWKAERQVKGLKKQFKVKPKSSSREELERAFQEAVAWLRSGADAADVAERRAPDVVAVARCRRRRRKVEPKEKQRGICWAQREACWIARLTDPQTGQRRFRRARPSELTEEKIEEAFQKAAGWLQKEKARQQIMPSR</sequence>
<dbReference type="Proteomes" id="UP001642464">
    <property type="component" value="Unassembled WGS sequence"/>
</dbReference>